<evidence type="ECO:0000256" key="5">
    <source>
        <dbReference type="RuleBase" id="RU000499"/>
    </source>
</evidence>
<feature type="domain" description="Thioredoxin" evidence="6">
    <location>
        <begin position="24"/>
        <end position="188"/>
    </location>
</feature>
<dbReference type="InterPro" id="IPR000889">
    <property type="entry name" value="Glutathione_peroxidase"/>
</dbReference>
<dbReference type="CDD" id="cd00340">
    <property type="entry name" value="GSH_Peroxidase"/>
    <property type="match status" value="1"/>
</dbReference>
<dbReference type="PANTHER" id="PTHR11592:SF78">
    <property type="entry name" value="GLUTATHIONE PEROXIDASE"/>
    <property type="match status" value="1"/>
</dbReference>
<gene>
    <name evidence="7" type="ordered locus">SGRA_3935</name>
</gene>
<evidence type="ECO:0000313" key="8">
    <source>
        <dbReference type="Proteomes" id="UP000007519"/>
    </source>
</evidence>
<proteinExistence type="inferred from homology"/>
<dbReference type="PROSITE" id="PS00460">
    <property type="entry name" value="GLUTATHIONE_PEROXID_1"/>
    <property type="match status" value="1"/>
</dbReference>
<dbReference type="PANTHER" id="PTHR11592">
    <property type="entry name" value="GLUTATHIONE PEROXIDASE"/>
    <property type="match status" value="1"/>
</dbReference>
<evidence type="ECO:0000256" key="4">
    <source>
        <dbReference type="PIRSR" id="PIRSR000303-1"/>
    </source>
</evidence>
<dbReference type="Gene3D" id="3.40.30.10">
    <property type="entry name" value="Glutaredoxin"/>
    <property type="match status" value="1"/>
</dbReference>
<name>H6L759_SAPGL</name>
<evidence type="ECO:0000256" key="1">
    <source>
        <dbReference type="ARBA" id="ARBA00006926"/>
    </source>
</evidence>
<keyword evidence="8" id="KW-1185">Reference proteome</keyword>
<dbReference type="OrthoDB" id="9789406at2"/>
<dbReference type="FunFam" id="3.40.30.10:FF:000010">
    <property type="entry name" value="Glutathione peroxidase"/>
    <property type="match status" value="1"/>
</dbReference>
<dbReference type="InterPro" id="IPR029759">
    <property type="entry name" value="GPX_AS"/>
</dbReference>
<evidence type="ECO:0000256" key="3">
    <source>
        <dbReference type="ARBA" id="ARBA00023002"/>
    </source>
</evidence>
<evidence type="ECO:0000256" key="2">
    <source>
        <dbReference type="ARBA" id="ARBA00022559"/>
    </source>
</evidence>
<dbReference type="InterPro" id="IPR013766">
    <property type="entry name" value="Thioredoxin_domain"/>
</dbReference>
<dbReference type="eggNOG" id="COG0386">
    <property type="taxonomic scope" value="Bacteria"/>
</dbReference>
<dbReference type="SUPFAM" id="SSF52833">
    <property type="entry name" value="Thioredoxin-like"/>
    <property type="match status" value="1"/>
</dbReference>
<organism evidence="7 8">
    <name type="scientific">Saprospira grandis (strain Lewin)</name>
    <dbReference type="NCBI Taxonomy" id="984262"/>
    <lineage>
        <taxon>Bacteria</taxon>
        <taxon>Pseudomonadati</taxon>
        <taxon>Bacteroidota</taxon>
        <taxon>Saprospiria</taxon>
        <taxon>Saprospirales</taxon>
        <taxon>Saprospiraceae</taxon>
        <taxon>Saprospira</taxon>
    </lineage>
</organism>
<dbReference type="PROSITE" id="PS51352">
    <property type="entry name" value="THIOREDOXIN_2"/>
    <property type="match status" value="1"/>
</dbReference>
<dbReference type="PROSITE" id="PS51355">
    <property type="entry name" value="GLUTATHIONE_PEROXID_3"/>
    <property type="match status" value="1"/>
</dbReference>
<feature type="active site" evidence="4">
    <location>
        <position position="62"/>
    </location>
</feature>
<evidence type="ECO:0000259" key="6">
    <source>
        <dbReference type="PROSITE" id="PS51352"/>
    </source>
</evidence>
<dbReference type="STRING" id="984262.SGRA_3935"/>
<dbReference type="Pfam" id="PF00255">
    <property type="entry name" value="GSHPx"/>
    <property type="match status" value="1"/>
</dbReference>
<sequence>MKYLFVSGLVFFGLAFSFLAFKPCNDMAKIYDFKVETIDGEEIQLNQYKGKTLLIVNVASKCGLTPQYEELQALYEEYKDQGLLILGFPANNFMGQEPGSNEEIKSFCRLNYGVGFPMFAKISVKGKDIHPLYSYLTQKSENGVLDAKVRWNFQKFLISPEGKLLQSFAPREKVTEKEVRQAIVAALPQ</sequence>
<dbReference type="GO" id="GO:0004601">
    <property type="term" value="F:peroxidase activity"/>
    <property type="evidence" value="ECO:0007669"/>
    <property type="project" value="UniProtKB-KW"/>
</dbReference>
<keyword evidence="2 5" id="KW-0575">Peroxidase</keyword>
<dbReference type="AlphaFoldDB" id="H6L759"/>
<dbReference type="RefSeq" id="WP_015694232.1">
    <property type="nucleotide sequence ID" value="NC_016940.1"/>
</dbReference>
<dbReference type="InterPro" id="IPR036249">
    <property type="entry name" value="Thioredoxin-like_sf"/>
</dbReference>
<evidence type="ECO:0000313" key="7">
    <source>
        <dbReference type="EMBL" id="AFC26650.1"/>
    </source>
</evidence>
<dbReference type="GO" id="GO:0034599">
    <property type="term" value="P:cellular response to oxidative stress"/>
    <property type="evidence" value="ECO:0007669"/>
    <property type="project" value="TreeGrafter"/>
</dbReference>
<comment type="similarity">
    <text evidence="1 5">Belongs to the glutathione peroxidase family.</text>
</comment>
<dbReference type="EMBL" id="CP002831">
    <property type="protein sequence ID" value="AFC26650.1"/>
    <property type="molecule type" value="Genomic_DNA"/>
</dbReference>
<reference evidence="7 8" key="1">
    <citation type="journal article" date="2012" name="Stand. Genomic Sci.">
        <title>Complete genome sequencing and analysis of Saprospira grandis str. Lewin, a predatory marine bacterium.</title>
        <authorList>
            <person name="Saw J.H."/>
            <person name="Yuryev A."/>
            <person name="Kanbe M."/>
            <person name="Hou S."/>
            <person name="Young A.G."/>
            <person name="Aizawa S."/>
            <person name="Alam M."/>
        </authorList>
    </citation>
    <scope>NUCLEOTIDE SEQUENCE [LARGE SCALE GENOMIC DNA]</scope>
    <source>
        <strain evidence="7 8">Lewin</strain>
    </source>
</reference>
<accession>H6L759</accession>
<dbReference type="Proteomes" id="UP000007519">
    <property type="component" value="Chromosome"/>
</dbReference>
<keyword evidence="3 5" id="KW-0560">Oxidoreductase</keyword>
<protein>
    <recommendedName>
        <fullName evidence="5">Glutathione peroxidase</fullName>
    </recommendedName>
</protein>
<dbReference type="PIRSF" id="PIRSF000303">
    <property type="entry name" value="Glutathion_perox"/>
    <property type="match status" value="1"/>
</dbReference>
<dbReference type="PRINTS" id="PR01011">
    <property type="entry name" value="GLUTPROXDASE"/>
</dbReference>
<dbReference type="KEGG" id="sgn:SGRA_3935"/>
<dbReference type="HOGENOM" id="CLU_029507_1_1_10"/>